<name>A0A6J6H4N4_9ZZZZ</name>
<organism evidence="1">
    <name type="scientific">freshwater metagenome</name>
    <dbReference type="NCBI Taxonomy" id="449393"/>
    <lineage>
        <taxon>unclassified sequences</taxon>
        <taxon>metagenomes</taxon>
        <taxon>ecological metagenomes</taxon>
    </lineage>
</organism>
<gene>
    <name evidence="1" type="ORF">UFOPK1493_04507</name>
</gene>
<accession>A0A6J6H4N4</accession>
<protein>
    <submittedName>
        <fullName evidence="1">Unannotated protein</fullName>
    </submittedName>
</protein>
<dbReference type="AlphaFoldDB" id="A0A6J6H4N4"/>
<proteinExistence type="predicted"/>
<dbReference type="EMBL" id="CAEZSR010000369">
    <property type="protein sequence ID" value="CAB4603688.1"/>
    <property type="molecule type" value="Genomic_DNA"/>
</dbReference>
<reference evidence="1" key="1">
    <citation type="submission" date="2020-05" db="EMBL/GenBank/DDBJ databases">
        <authorList>
            <person name="Chiriac C."/>
            <person name="Salcher M."/>
            <person name="Ghai R."/>
            <person name="Kavagutti S V."/>
        </authorList>
    </citation>
    <scope>NUCLEOTIDE SEQUENCE</scope>
</reference>
<evidence type="ECO:0000313" key="1">
    <source>
        <dbReference type="EMBL" id="CAB4603688.1"/>
    </source>
</evidence>
<sequence>MPPSASGVPPPSVTVTAAAAPLLKLTTLPLPTVCAVAWKLEAKDRSAAFVALA</sequence>